<evidence type="ECO:0000313" key="1">
    <source>
        <dbReference type="EMBL" id="MPN13042.1"/>
    </source>
</evidence>
<name>A0A645FHP6_9ZZZZ</name>
<dbReference type="EMBL" id="VSSQ01059492">
    <property type="protein sequence ID" value="MPN13042.1"/>
    <property type="molecule type" value="Genomic_DNA"/>
</dbReference>
<protein>
    <submittedName>
        <fullName evidence="1">Uncharacterized protein</fullName>
    </submittedName>
</protein>
<reference evidence="1" key="1">
    <citation type="submission" date="2019-08" db="EMBL/GenBank/DDBJ databases">
        <authorList>
            <person name="Kucharzyk K."/>
            <person name="Murdoch R.W."/>
            <person name="Higgins S."/>
            <person name="Loffler F."/>
        </authorList>
    </citation>
    <scope>NUCLEOTIDE SEQUENCE</scope>
</reference>
<comment type="caution">
    <text evidence="1">The sequence shown here is derived from an EMBL/GenBank/DDBJ whole genome shotgun (WGS) entry which is preliminary data.</text>
</comment>
<organism evidence="1">
    <name type="scientific">bioreactor metagenome</name>
    <dbReference type="NCBI Taxonomy" id="1076179"/>
    <lineage>
        <taxon>unclassified sequences</taxon>
        <taxon>metagenomes</taxon>
        <taxon>ecological metagenomes</taxon>
    </lineage>
</organism>
<accession>A0A645FHP6</accession>
<proteinExistence type="predicted"/>
<sequence length="138" mass="15047">MVVIQIDRERRFPEVGHHRNSSAKLFGFFRVDLGEQVDDAVHHAGGEVAQHLLAFLMIQPGQGDHRLVGELLQLLGQTVEIGGSGRIAAFVDHHADQPRGTVFQRLGIEGGTIVQLADFGENLLLHRRADGAFPADGV</sequence>
<dbReference type="AlphaFoldDB" id="A0A645FHP6"/>
<gene>
    <name evidence="1" type="ORF">SDC9_160362</name>
</gene>